<dbReference type="Proteomes" id="UP001157125">
    <property type="component" value="Unassembled WGS sequence"/>
</dbReference>
<gene>
    <name evidence="2" type="ORF">GCM10025876_19740</name>
</gene>
<protein>
    <submittedName>
        <fullName evidence="2">Uncharacterized protein</fullName>
    </submittedName>
</protein>
<proteinExistence type="predicted"/>
<organism evidence="2 3">
    <name type="scientific">Demequina litorisediminis</name>
    <dbReference type="NCBI Taxonomy" id="1849022"/>
    <lineage>
        <taxon>Bacteria</taxon>
        <taxon>Bacillati</taxon>
        <taxon>Actinomycetota</taxon>
        <taxon>Actinomycetes</taxon>
        <taxon>Micrococcales</taxon>
        <taxon>Demequinaceae</taxon>
        <taxon>Demequina</taxon>
    </lineage>
</organism>
<keyword evidence="3" id="KW-1185">Reference proteome</keyword>
<feature type="compositionally biased region" description="Acidic residues" evidence="1">
    <location>
        <begin position="29"/>
        <end position="69"/>
    </location>
</feature>
<comment type="caution">
    <text evidence="2">The sequence shown here is derived from an EMBL/GenBank/DDBJ whole genome shotgun (WGS) entry which is preliminary data.</text>
</comment>
<accession>A0ABQ6ID88</accession>
<reference evidence="3" key="1">
    <citation type="journal article" date="2019" name="Int. J. Syst. Evol. Microbiol.">
        <title>The Global Catalogue of Microorganisms (GCM) 10K type strain sequencing project: providing services to taxonomists for standard genome sequencing and annotation.</title>
        <authorList>
            <consortium name="The Broad Institute Genomics Platform"/>
            <consortium name="The Broad Institute Genome Sequencing Center for Infectious Disease"/>
            <person name="Wu L."/>
            <person name="Ma J."/>
        </authorList>
    </citation>
    <scope>NUCLEOTIDE SEQUENCE [LARGE SCALE GENOMIC DNA]</scope>
    <source>
        <strain evidence="3">NBRC 112299</strain>
    </source>
</reference>
<evidence type="ECO:0000256" key="1">
    <source>
        <dbReference type="SAM" id="MobiDB-lite"/>
    </source>
</evidence>
<dbReference type="EMBL" id="BSUN01000001">
    <property type="protein sequence ID" value="GMA35770.1"/>
    <property type="molecule type" value="Genomic_DNA"/>
</dbReference>
<name>A0ABQ6ID88_9MICO</name>
<feature type="region of interest" description="Disordered" evidence="1">
    <location>
        <begin position="1"/>
        <end position="85"/>
    </location>
</feature>
<evidence type="ECO:0000313" key="3">
    <source>
        <dbReference type="Proteomes" id="UP001157125"/>
    </source>
</evidence>
<sequence>MVAGVIRTIRRGRTDTRLGPLPTPAEPLTDVDDLIAEAEAADAAEAEAADAADAEGATDADAADDDAADASDTPEASDGKARDDV</sequence>
<evidence type="ECO:0000313" key="2">
    <source>
        <dbReference type="EMBL" id="GMA35770.1"/>
    </source>
</evidence>